<comment type="caution">
    <text evidence="2">The sequence shown here is derived from an EMBL/GenBank/DDBJ whole genome shotgun (WGS) entry which is preliminary data.</text>
</comment>
<proteinExistence type="predicted"/>
<dbReference type="EMBL" id="LHQQ01000062">
    <property type="protein sequence ID" value="KOS44357.1"/>
    <property type="molecule type" value="Genomic_DNA"/>
</dbReference>
<feature type="compositionally biased region" description="Polar residues" evidence="1">
    <location>
        <begin position="77"/>
        <end position="88"/>
    </location>
</feature>
<dbReference type="Proteomes" id="UP000037696">
    <property type="component" value="Unassembled WGS sequence"/>
</dbReference>
<organism evidence="2 3">
    <name type="scientific">Penicillium nordicum</name>
    <dbReference type="NCBI Taxonomy" id="229535"/>
    <lineage>
        <taxon>Eukaryota</taxon>
        <taxon>Fungi</taxon>
        <taxon>Dikarya</taxon>
        <taxon>Ascomycota</taxon>
        <taxon>Pezizomycotina</taxon>
        <taxon>Eurotiomycetes</taxon>
        <taxon>Eurotiomycetidae</taxon>
        <taxon>Eurotiales</taxon>
        <taxon>Aspergillaceae</taxon>
        <taxon>Penicillium</taxon>
    </lineage>
</organism>
<protein>
    <submittedName>
        <fullName evidence="2">Uncharacterized protein</fullName>
    </submittedName>
</protein>
<evidence type="ECO:0000256" key="1">
    <source>
        <dbReference type="SAM" id="MobiDB-lite"/>
    </source>
</evidence>
<evidence type="ECO:0000313" key="3">
    <source>
        <dbReference type="Proteomes" id="UP000037696"/>
    </source>
</evidence>
<sequence>MDQLTSGKQLRFHSFHWSIDLKRICTICKNLQMKSLPHPAVRYLISNWLPGPGLPRILAIFAISKFSGDPSGDREQTQQTATPSPTVT</sequence>
<feature type="region of interest" description="Disordered" evidence="1">
    <location>
        <begin position="67"/>
        <end position="88"/>
    </location>
</feature>
<accession>A0A0M8P677</accession>
<reference evidence="2 3" key="1">
    <citation type="submission" date="2015-08" db="EMBL/GenBank/DDBJ databases">
        <title>Genome sequencing of Penicillium nordicum.</title>
        <authorList>
            <person name="Nguyen H.D."/>
            <person name="Seifert K.A."/>
        </authorList>
    </citation>
    <scope>NUCLEOTIDE SEQUENCE [LARGE SCALE GENOMIC DNA]</scope>
    <source>
        <strain evidence="2 3">DAOMC 185683</strain>
    </source>
</reference>
<name>A0A0M8P677_9EURO</name>
<evidence type="ECO:0000313" key="2">
    <source>
        <dbReference type="EMBL" id="KOS44357.1"/>
    </source>
</evidence>
<keyword evidence="3" id="KW-1185">Reference proteome</keyword>
<gene>
    <name evidence="2" type="ORF">ACN38_g4689</name>
</gene>
<dbReference type="AlphaFoldDB" id="A0A0M8P677"/>